<evidence type="ECO:0000313" key="3">
    <source>
        <dbReference type="EMBL" id="CDW79335.1"/>
    </source>
</evidence>
<organism evidence="3 4">
    <name type="scientific">Stylonychia lemnae</name>
    <name type="common">Ciliate</name>
    <dbReference type="NCBI Taxonomy" id="5949"/>
    <lineage>
        <taxon>Eukaryota</taxon>
        <taxon>Sar</taxon>
        <taxon>Alveolata</taxon>
        <taxon>Ciliophora</taxon>
        <taxon>Intramacronucleata</taxon>
        <taxon>Spirotrichea</taxon>
        <taxon>Stichotrichia</taxon>
        <taxon>Sporadotrichida</taxon>
        <taxon>Oxytrichidae</taxon>
        <taxon>Stylonychinae</taxon>
        <taxon>Stylonychia</taxon>
    </lineage>
</organism>
<proteinExistence type="predicted"/>
<evidence type="ECO:0000256" key="1">
    <source>
        <dbReference type="SAM" id="Coils"/>
    </source>
</evidence>
<dbReference type="Proteomes" id="UP000039865">
    <property type="component" value="Unassembled WGS sequence"/>
</dbReference>
<feature type="coiled-coil region" evidence="1">
    <location>
        <begin position="215"/>
        <end position="242"/>
    </location>
</feature>
<feature type="compositionally biased region" description="Polar residues" evidence="2">
    <location>
        <begin position="185"/>
        <end position="195"/>
    </location>
</feature>
<evidence type="ECO:0000313" key="4">
    <source>
        <dbReference type="Proteomes" id="UP000039865"/>
    </source>
</evidence>
<keyword evidence="1" id="KW-0175">Coiled coil</keyword>
<dbReference type="EMBL" id="CCKQ01007905">
    <property type="protein sequence ID" value="CDW79335.1"/>
    <property type="molecule type" value="Genomic_DNA"/>
</dbReference>
<gene>
    <name evidence="3" type="primary">Contig19524.g20698</name>
    <name evidence="3" type="ORF">STYLEM_8322</name>
</gene>
<sequence length="248" mass="29785">MARRLYNCGFNREQARQQLRAKFHDPNDEKKRTIVAKIKKYIMKFWKDEKMQQDQNENQPYSQNMVQEQQIEQIQIRAQVEKEVNNEQITENPQETAQNLIKDLKELQRQQELLQQYAAANIQSQKNVIIPIEKNGQQDYNERDQPNQHRIMSQNQVRADEKINFFDQMKDEMVRRKSHDKNDNIQEQQARSGQEQNDKNQKLVGSKRKFLLTKLSQVIEEQDSLEQRLKRLKQEQKQLSEELACCQN</sequence>
<reference evidence="3 4" key="1">
    <citation type="submission" date="2014-06" db="EMBL/GenBank/DDBJ databases">
        <authorList>
            <person name="Swart Estienne"/>
        </authorList>
    </citation>
    <scope>NUCLEOTIDE SEQUENCE [LARGE SCALE GENOMIC DNA]</scope>
    <source>
        <strain evidence="3 4">130c</strain>
    </source>
</reference>
<evidence type="ECO:0000256" key="2">
    <source>
        <dbReference type="SAM" id="MobiDB-lite"/>
    </source>
</evidence>
<feature type="compositionally biased region" description="Basic and acidic residues" evidence="2">
    <location>
        <begin position="175"/>
        <end position="184"/>
    </location>
</feature>
<protein>
    <submittedName>
        <fullName evidence="3">Uncharacterized protein</fullName>
    </submittedName>
</protein>
<dbReference type="AlphaFoldDB" id="A0A078AAM7"/>
<feature type="region of interest" description="Disordered" evidence="2">
    <location>
        <begin position="175"/>
        <end position="203"/>
    </location>
</feature>
<dbReference type="InParanoid" id="A0A078AAM7"/>
<accession>A0A078AAM7</accession>
<keyword evidence="4" id="KW-1185">Reference proteome</keyword>
<name>A0A078AAM7_STYLE</name>